<reference evidence="2" key="1">
    <citation type="submission" date="2015-04" db="EMBL/GenBank/DDBJ databases">
        <title>The genome sequence of the plant pathogenic Rhizarian Plasmodiophora brassicae reveals insights in its biotrophic life cycle and the origin of chitin synthesis.</title>
        <authorList>
            <person name="Schwelm A."/>
            <person name="Fogelqvist J."/>
            <person name="Knaust A."/>
            <person name="Julke S."/>
            <person name="Lilja T."/>
            <person name="Dhandapani V."/>
            <person name="Bonilla-Rosso G."/>
            <person name="Karlsson M."/>
            <person name="Shevchenko A."/>
            <person name="Choi S.R."/>
            <person name="Kim H.G."/>
            <person name="Park J.Y."/>
            <person name="Lim Y.P."/>
            <person name="Ludwig-Muller J."/>
            <person name="Dixelius C."/>
        </authorList>
    </citation>
    <scope>NUCLEOTIDE SEQUENCE</scope>
    <source>
        <tissue evidence="2">Potato root galls</tissue>
    </source>
</reference>
<name>A0A0H5QYC1_9EUKA</name>
<evidence type="ECO:0000256" key="1">
    <source>
        <dbReference type="SAM" id="Phobius"/>
    </source>
</evidence>
<feature type="transmembrane region" description="Helical" evidence="1">
    <location>
        <begin position="42"/>
        <end position="64"/>
    </location>
</feature>
<sequence length="144" mass="16465">PDNPDFPTTAPWVKRCLIPISALYFLIWVAFFVFAIPEFGDVILAFAGVGLNAYLSTALIFMLISRWSCREESRFVIWCKWLFDNLTSRSLYTYDLHSLGLFAFLATTLLNIIYLYLCHGFYTKSAPTNPSRLSDQTDEPITSV</sequence>
<feature type="transmembrane region" description="Helical" evidence="1">
    <location>
        <begin position="16"/>
        <end position="36"/>
    </location>
</feature>
<keyword evidence="1" id="KW-0472">Membrane</keyword>
<keyword evidence="1" id="KW-0812">Transmembrane</keyword>
<dbReference type="EMBL" id="HACM01006209">
    <property type="protein sequence ID" value="CRZ06651.1"/>
    <property type="molecule type" value="Transcribed_RNA"/>
</dbReference>
<evidence type="ECO:0000313" key="2">
    <source>
        <dbReference type="EMBL" id="CRZ06651.1"/>
    </source>
</evidence>
<feature type="transmembrane region" description="Helical" evidence="1">
    <location>
        <begin position="99"/>
        <end position="117"/>
    </location>
</feature>
<dbReference type="AlphaFoldDB" id="A0A0H5QYC1"/>
<proteinExistence type="predicted"/>
<organism evidence="2">
    <name type="scientific">Spongospora subterranea</name>
    <dbReference type="NCBI Taxonomy" id="70186"/>
    <lineage>
        <taxon>Eukaryota</taxon>
        <taxon>Sar</taxon>
        <taxon>Rhizaria</taxon>
        <taxon>Endomyxa</taxon>
        <taxon>Phytomyxea</taxon>
        <taxon>Plasmodiophorida</taxon>
        <taxon>Plasmodiophoridae</taxon>
        <taxon>Spongospora</taxon>
    </lineage>
</organism>
<feature type="non-terminal residue" evidence="2">
    <location>
        <position position="1"/>
    </location>
</feature>
<accession>A0A0H5QYC1</accession>
<protein>
    <submittedName>
        <fullName evidence="2">Uncharacterized protein</fullName>
    </submittedName>
</protein>
<keyword evidence="1" id="KW-1133">Transmembrane helix</keyword>